<dbReference type="EMBL" id="LAZR01014836">
    <property type="protein sequence ID" value="KKM15723.1"/>
    <property type="molecule type" value="Genomic_DNA"/>
</dbReference>
<gene>
    <name evidence="1" type="ORF">LCGC14_1693190</name>
</gene>
<protein>
    <submittedName>
        <fullName evidence="1">Uncharacterized protein</fullName>
    </submittedName>
</protein>
<accession>A0A0F9K0Q8</accession>
<evidence type="ECO:0000313" key="1">
    <source>
        <dbReference type="EMBL" id="KKM15723.1"/>
    </source>
</evidence>
<feature type="non-terminal residue" evidence="1">
    <location>
        <position position="1"/>
    </location>
</feature>
<dbReference type="AlphaFoldDB" id="A0A0F9K0Q8"/>
<sequence length="79" mass="8165">LVIATLISVAVSDEVGVYPPAFVDPTPGPATMGDVFALGVERAKERETGAWHGMALAGGIGQAESPQVEKVRKSFEVVG</sequence>
<proteinExistence type="predicted"/>
<organism evidence="1">
    <name type="scientific">marine sediment metagenome</name>
    <dbReference type="NCBI Taxonomy" id="412755"/>
    <lineage>
        <taxon>unclassified sequences</taxon>
        <taxon>metagenomes</taxon>
        <taxon>ecological metagenomes</taxon>
    </lineage>
</organism>
<comment type="caution">
    <text evidence="1">The sequence shown here is derived from an EMBL/GenBank/DDBJ whole genome shotgun (WGS) entry which is preliminary data.</text>
</comment>
<reference evidence="1" key="1">
    <citation type="journal article" date="2015" name="Nature">
        <title>Complex archaea that bridge the gap between prokaryotes and eukaryotes.</title>
        <authorList>
            <person name="Spang A."/>
            <person name="Saw J.H."/>
            <person name="Jorgensen S.L."/>
            <person name="Zaremba-Niedzwiedzka K."/>
            <person name="Martijn J."/>
            <person name="Lind A.E."/>
            <person name="van Eijk R."/>
            <person name="Schleper C."/>
            <person name="Guy L."/>
            <person name="Ettema T.J."/>
        </authorList>
    </citation>
    <scope>NUCLEOTIDE SEQUENCE</scope>
</reference>
<name>A0A0F9K0Q8_9ZZZZ</name>